<dbReference type="EMBL" id="RSCD01000012">
    <property type="protein sequence ID" value="RSH89891.1"/>
    <property type="molecule type" value="Genomic_DNA"/>
</dbReference>
<dbReference type="AlphaFoldDB" id="A0A427YFE2"/>
<reference evidence="1 2" key="1">
    <citation type="submission" date="2018-11" db="EMBL/GenBank/DDBJ databases">
        <title>Genome sequence of Saitozyma podzolica DSM 27192.</title>
        <authorList>
            <person name="Aliyu H."/>
            <person name="Gorte O."/>
            <person name="Ochsenreither K."/>
        </authorList>
    </citation>
    <scope>NUCLEOTIDE SEQUENCE [LARGE SCALE GENOMIC DNA]</scope>
    <source>
        <strain evidence="1 2">DSM 27192</strain>
    </source>
</reference>
<evidence type="ECO:0000313" key="1">
    <source>
        <dbReference type="EMBL" id="RSH89891.1"/>
    </source>
</evidence>
<accession>A0A427YFE2</accession>
<comment type="caution">
    <text evidence="1">The sequence shown here is derived from an EMBL/GenBank/DDBJ whole genome shotgun (WGS) entry which is preliminary data.</text>
</comment>
<proteinExistence type="predicted"/>
<protein>
    <submittedName>
        <fullName evidence="1">Uncharacterized protein</fullName>
    </submittedName>
</protein>
<sequence length="94" mass="9227">MLSLYQFTCTGTPTAGSVGVVDVDPEPTTVTQVVAETLRADSVPGDPDYNSAGTVETVTATAATPPTAASAVSGSAVASSSVESSWMISASATA</sequence>
<organism evidence="1 2">
    <name type="scientific">Saitozyma podzolica</name>
    <dbReference type="NCBI Taxonomy" id="1890683"/>
    <lineage>
        <taxon>Eukaryota</taxon>
        <taxon>Fungi</taxon>
        <taxon>Dikarya</taxon>
        <taxon>Basidiomycota</taxon>
        <taxon>Agaricomycotina</taxon>
        <taxon>Tremellomycetes</taxon>
        <taxon>Tremellales</taxon>
        <taxon>Trimorphomycetaceae</taxon>
        <taxon>Saitozyma</taxon>
    </lineage>
</organism>
<name>A0A427YFE2_9TREE</name>
<dbReference type="Proteomes" id="UP000279259">
    <property type="component" value="Unassembled WGS sequence"/>
</dbReference>
<keyword evidence="2" id="KW-1185">Reference proteome</keyword>
<gene>
    <name evidence="1" type="ORF">EHS25_001877</name>
</gene>
<evidence type="ECO:0000313" key="2">
    <source>
        <dbReference type="Proteomes" id="UP000279259"/>
    </source>
</evidence>